<proteinExistence type="predicted"/>
<reference evidence="1" key="1">
    <citation type="submission" date="2021-05" db="EMBL/GenBank/DDBJ databases">
        <authorList>
            <person name="Alioto T."/>
            <person name="Alioto T."/>
            <person name="Gomez Garrido J."/>
        </authorList>
    </citation>
    <scope>NUCLEOTIDE SEQUENCE</scope>
</reference>
<accession>A0A8D8E013</accession>
<dbReference type="EMBL" id="HBUE01283916">
    <property type="protein sequence ID" value="CAG6570434.1"/>
    <property type="molecule type" value="Transcribed_RNA"/>
</dbReference>
<dbReference type="AlphaFoldDB" id="A0A8D8E013"/>
<organism evidence="1">
    <name type="scientific">Culex pipiens</name>
    <name type="common">House mosquito</name>
    <dbReference type="NCBI Taxonomy" id="7175"/>
    <lineage>
        <taxon>Eukaryota</taxon>
        <taxon>Metazoa</taxon>
        <taxon>Ecdysozoa</taxon>
        <taxon>Arthropoda</taxon>
        <taxon>Hexapoda</taxon>
        <taxon>Insecta</taxon>
        <taxon>Pterygota</taxon>
        <taxon>Neoptera</taxon>
        <taxon>Endopterygota</taxon>
        <taxon>Diptera</taxon>
        <taxon>Nematocera</taxon>
        <taxon>Culicoidea</taxon>
        <taxon>Culicidae</taxon>
        <taxon>Culicinae</taxon>
        <taxon>Culicini</taxon>
        <taxon>Culex</taxon>
        <taxon>Culex</taxon>
    </lineage>
</organism>
<protein>
    <submittedName>
        <fullName evidence="1">(northern house mosquito) hypothetical protein</fullName>
    </submittedName>
</protein>
<evidence type="ECO:0000313" key="1">
    <source>
        <dbReference type="EMBL" id="CAG6518886.1"/>
    </source>
</evidence>
<sequence>MYMYCRSSTRYCRPQEVSNPRRFIRYHTLPTPNAINLRPFQLPKVTAAVYVLPKSILPPIHSHSTLLSHSLDILLVKVKGSKKLPINSINFQSIQTISTAHHLEHQWELACWVTGEPRRRENA</sequence>
<name>A0A8D8E013_CULPI</name>
<dbReference type="EMBL" id="HBUE01178348">
    <property type="protein sequence ID" value="CAG6518886.1"/>
    <property type="molecule type" value="Transcribed_RNA"/>
</dbReference>